<proteinExistence type="inferred from homology"/>
<comment type="similarity">
    <text evidence="2">Belongs to the MipA/OmpV family.</text>
</comment>
<comment type="subcellular location">
    <subcellularLocation>
        <location evidence="1">Cell outer membrane</location>
    </subcellularLocation>
</comment>
<evidence type="ECO:0000256" key="3">
    <source>
        <dbReference type="ARBA" id="ARBA00022729"/>
    </source>
</evidence>
<keyword evidence="4" id="KW-0472">Membrane</keyword>
<comment type="caution">
    <text evidence="6">The sequence shown here is derived from an EMBL/GenBank/DDBJ whole genome shotgun (WGS) entry which is preliminary data.</text>
</comment>
<evidence type="ECO:0000256" key="1">
    <source>
        <dbReference type="ARBA" id="ARBA00004442"/>
    </source>
</evidence>
<evidence type="ECO:0000256" key="4">
    <source>
        <dbReference type="ARBA" id="ARBA00023136"/>
    </source>
</evidence>
<dbReference type="EMBL" id="JAWXXR010000001">
    <property type="protein sequence ID" value="MDX6015105.1"/>
    <property type="molecule type" value="Genomic_DNA"/>
</dbReference>
<protein>
    <submittedName>
        <fullName evidence="6">MipA/OmpV family protein</fullName>
    </submittedName>
</protein>
<dbReference type="SUPFAM" id="SSF56935">
    <property type="entry name" value="Porins"/>
    <property type="match status" value="1"/>
</dbReference>
<sequence length="251" mass="29123">MGYGQKTNPLRQQDDIPLYVIPSIAYYGKNWFFDNGNLGLTLAESENYTINLVTAYSKERAFFYRWDPSNVFTFGGSSQISKATESRAAPMMLMQANEPPKVFNELEDRHFTFLGGAEAFFYTQYGILNLSLTHDMFNVHQGTEAKARWLYQLNLERWKLEFALNIEWKSKEIVDYYFGVRPSENAYWSQAYQGSSGFNRGLEFTGRYSLNEDWDLILGLRYTKLADEIAKSPLLDEDDVRAFFIGAAYRF</sequence>
<evidence type="ECO:0000256" key="2">
    <source>
        <dbReference type="ARBA" id="ARBA00005722"/>
    </source>
</evidence>
<keyword evidence="7" id="KW-1185">Reference proteome</keyword>
<dbReference type="InterPro" id="IPR010583">
    <property type="entry name" value="MipA"/>
</dbReference>
<reference evidence="6 7" key="1">
    <citation type="submission" date="2023-11" db="EMBL/GenBank/DDBJ databases">
        <title>MicrobeMod: A computational toolkit for identifying prokaryotic methylation and restriction-modification with nanopore sequencing.</title>
        <authorList>
            <person name="Crits-Christoph A."/>
            <person name="Kang S.C."/>
            <person name="Lee H."/>
            <person name="Ostrov N."/>
        </authorList>
    </citation>
    <scope>NUCLEOTIDE SEQUENCE [LARGE SCALE GENOMIC DNA]</scope>
    <source>
        <strain evidence="6 7">ATCC BAA-2732</strain>
    </source>
</reference>
<name>A0ABU4Q706_9GAMM</name>
<dbReference type="Pfam" id="PF06629">
    <property type="entry name" value="MipA"/>
    <property type="match status" value="1"/>
</dbReference>
<dbReference type="RefSeq" id="WP_233962693.1">
    <property type="nucleotide sequence ID" value="NZ_JAKCOQ010000021.1"/>
</dbReference>
<evidence type="ECO:0000313" key="6">
    <source>
        <dbReference type="EMBL" id="MDX6015105.1"/>
    </source>
</evidence>
<keyword evidence="5" id="KW-0998">Cell outer membrane</keyword>
<dbReference type="PANTHER" id="PTHR38776:SF1">
    <property type="entry name" value="MLTA-INTERACTING PROTEIN-RELATED"/>
    <property type="match status" value="1"/>
</dbReference>
<organism evidence="6 7">
    <name type="scientific">Shewanella indica</name>
    <dbReference type="NCBI Taxonomy" id="768528"/>
    <lineage>
        <taxon>Bacteria</taxon>
        <taxon>Pseudomonadati</taxon>
        <taxon>Pseudomonadota</taxon>
        <taxon>Gammaproteobacteria</taxon>
        <taxon>Alteromonadales</taxon>
        <taxon>Shewanellaceae</taxon>
        <taxon>Shewanella</taxon>
    </lineage>
</organism>
<evidence type="ECO:0000313" key="7">
    <source>
        <dbReference type="Proteomes" id="UP001272773"/>
    </source>
</evidence>
<evidence type="ECO:0000256" key="5">
    <source>
        <dbReference type="ARBA" id="ARBA00023237"/>
    </source>
</evidence>
<keyword evidence="3" id="KW-0732">Signal</keyword>
<dbReference type="GeneID" id="88622197"/>
<dbReference type="Proteomes" id="UP001272773">
    <property type="component" value="Unassembled WGS sequence"/>
</dbReference>
<gene>
    <name evidence="6" type="ORF">SIL79_01775</name>
</gene>
<accession>A0ABU4Q706</accession>
<dbReference type="PANTHER" id="PTHR38776">
    <property type="entry name" value="MLTA-INTERACTING PROTEIN-RELATED"/>
    <property type="match status" value="1"/>
</dbReference>